<evidence type="ECO:0000259" key="8">
    <source>
        <dbReference type="PROSITE" id="PS50850"/>
    </source>
</evidence>
<feature type="transmembrane region" description="Helical" evidence="7">
    <location>
        <begin position="336"/>
        <end position="355"/>
    </location>
</feature>
<dbReference type="InterPro" id="IPR020846">
    <property type="entry name" value="MFS_dom"/>
</dbReference>
<evidence type="ECO:0000313" key="9">
    <source>
        <dbReference type="EMBL" id="BDA80307.1"/>
    </source>
</evidence>
<name>A0ABN6KM28_9LEPT</name>
<keyword evidence="6 7" id="KW-0472">Membrane</keyword>
<feature type="transmembrane region" description="Helical" evidence="7">
    <location>
        <begin position="361"/>
        <end position="387"/>
    </location>
</feature>
<evidence type="ECO:0000256" key="5">
    <source>
        <dbReference type="ARBA" id="ARBA00022989"/>
    </source>
</evidence>
<dbReference type="PROSITE" id="PS50850">
    <property type="entry name" value="MFS"/>
    <property type="match status" value="1"/>
</dbReference>
<feature type="transmembrane region" description="Helical" evidence="7">
    <location>
        <begin position="16"/>
        <end position="39"/>
    </location>
</feature>
<accession>A0ABN6KM28</accession>
<dbReference type="Pfam" id="PF07690">
    <property type="entry name" value="MFS_1"/>
    <property type="match status" value="1"/>
</dbReference>
<dbReference type="Gene3D" id="1.20.1720.10">
    <property type="entry name" value="Multidrug resistance protein D"/>
    <property type="match status" value="1"/>
</dbReference>
<keyword evidence="10" id="KW-1185">Reference proteome</keyword>
<feature type="transmembrane region" description="Helical" evidence="7">
    <location>
        <begin position="168"/>
        <end position="189"/>
    </location>
</feature>
<keyword evidence="4 7" id="KW-0812">Transmembrane</keyword>
<feature type="transmembrane region" description="Helical" evidence="7">
    <location>
        <begin position="479"/>
        <end position="501"/>
    </location>
</feature>
<dbReference type="RefSeq" id="WP_109021363.1">
    <property type="nucleotide sequence ID" value="NZ_AP025028.1"/>
</dbReference>
<dbReference type="EMBL" id="AP025028">
    <property type="protein sequence ID" value="BDA80307.1"/>
    <property type="molecule type" value="Genomic_DNA"/>
</dbReference>
<feature type="transmembrane region" description="Helical" evidence="7">
    <location>
        <begin position="201"/>
        <end position="223"/>
    </location>
</feature>
<gene>
    <name evidence="9" type="ORF">LPTSP3_g32370</name>
</gene>
<keyword evidence="5 7" id="KW-1133">Transmembrane helix</keyword>
<feature type="transmembrane region" description="Helical" evidence="7">
    <location>
        <begin position="109"/>
        <end position="130"/>
    </location>
</feature>
<evidence type="ECO:0000256" key="2">
    <source>
        <dbReference type="ARBA" id="ARBA00022448"/>
    </source>
</evidence>
<dbReference type="InterPro" id="IPR036259">
    <property type="entry name" value="MFS_trans_sf"/>
</dbReference>
<keyword evidence="2" id="KW-0813">Transport</keyword>
<feature type="transmembrane region" description="Helical" evidence="7">
    <location>
        <begin position="51"/>
        <end position="72"/>
    </location>
</feature>
<feature type="transmembrane region" description="Helical" evidence="7">
    <location>
        <begin position="142"/>
        <end position="162"/>
    </location>
</feature>
<keyword evidence="3" id="KW-1003">Cell membrane</keyword>
<dbReference type="CDD" id="cd17321">
    <property type="entry name" value="MFS_MMR_MDR_like"/>
    <property type="match status" value="1"/>
</dbReference>
<reference evidence="9 10" key="1">
    <citation type="submission" date="2021-08" db="EMBL/GenBank/DDBJ databases">
        <title>Complete genome sequence of Leptospira kobayashii strain E30.</title>
        <authorList>
            <person name="Nakao R."/>
            <person name="Nakamura S."/>
            <person name="Masuzawa T."/>
            <person name="Koizumi N."/>
        </authorList>
    </citation>
    <scope>NUCLEOTIDE SEQUENCE [LARGE SCALE GENOMIC DNA]</scope>
    <source>
        <strain evidence="9 10">E30</strain>
    </source>
</reference>
<sequence>MNQTTITPPRAGKKEWIGLAVIALPCLLYSMDLTVLYLAVPHLTAALKPSASQLLWIVDIYGFLVAGCMITMGTLGDRIGRRKLLLIGASAFGVASILAAFSTTAEMLIATRALLGITAATLAPSTLSLIRNMFHDPEERTIAIGIWGTSFSLGGAIGPLLGGVLLEYFWWGSVFLVSVPVMVLLLIVGPKLLPEFKDPQAGRLDITSATLSLVSVLSVIYGLKQVAEHGWELVAGFSIFAGIIFGFIFVQRQKKLKDPLIDLDLFKSLAFSVALLANTLSIFVGLGSFLFIALYLQLILGLSPFEAGLWTLPMAGGNILGSMLVPILVKYIRPAFVIAGGFVLSAIGFSLYAQLDGSSGLVYIVLGGIVLALGICCVVILGTDIIVSAAPPERAGAAASISETGTELGGVLGIAILGSIGTAVYRIKMTSSIPEGLTEEVASAAQNSIGTAFAIAAEVPVQTGSAILSSAKEAFISSLQLTSVICAMISIVLSVTVVYMLRNKKKVEET</sequence>
<feature type="domain" description="Major facilitator superfamily (MFS) profile" evidence="8">
    <location>
        <begin position="18"/>
        <end position="505"/>
    </location>
</feature>
<dbReference type="Gene3D" id="1.20.1250.20">
    <property type="entry name" value="MFS general substrate transporter like domains"/>
    <property type="match status" value="1"/>
</dbReference>
<evidence type="ECO:0000256" key="7">
    <source>
        <dbReference type="SAM" id="Phobius"/>
    </source>
</evidence>
<evidence type="ECO:0000256" key="1">
    <source>
        <dbReference type="ARBA" id="ARBA00004651"/>
    </source>
</evidence>
<evidence type="ECO:0000313" key="10">
    <source>
        <dbReference type="Proteomes" id="UP000245263"/>
    </source>
</evidence>
<feature type="transmembrane region" description="Helical" evidence="7">
    <location>
        <begin position="84"/>
        <end position="103"/>
    </location>
</feature>
<evidence type="ECO:0000256" key="6">
    <source>
        <dbReference type="ARBA" id="ARBA00023136"/>
    </source>
</evidence>
<comment type="subcellular location">
    <subcellularLocation>
        <location evidence="1">Cell membrane</location>
        <topology evidence="1">Multi-pass membrane protein</topology>
    </subcellularLocation>
</comment>
<feature type="transmembrane region" description="Helical" evidence="7">
    <location>
        <begin position="271"/>
        <end position="296"/>
    </location>
</feature>
<dbReference type="PANTHER" id="PTHR42718">
    <property type="entry name" value="MAJOR FACILITATOR SUPERFAMILY MULTIDRUG TRANSPORTER MFSC"/>
    <property type="match status" value="1"/>
</dbReference>
<evidence type="ECO:0000256" key="4">
    <source>
        <dbReference type="ARBA" id="ARBA00022692"/>
    </source>
</evidence>
<evidence type="ECO:0000256" key="3">
    <source>
        <dbReference type="ARBA" id="ARBA00022475"/>
    </source>
</evidence>
<dbReference type="Proteomes" id="UP000245263">
    <property type="component" value="Chromosome 1"/>
</dbReference>
<dbReference type="SUPFAM" id="SSF103473">
    <property type="entry name" value="MFS general substrate transporter"/>
    <property type="match status" value="1"/>
</dbReference>
<feature type="transmembrane region" description="Helical" evidence="7">
    <location>
        <begin position="308"/>
        <end position="329"/>
    </location>
</feature>
<protein>
    <submittedName>
        <fullName evidence="9">MFS transporter</fullName>
    </submittedName>
</protein>
<dbReference type="InterPro" id="IPR011701">
    <property type="entry name" value="MFS"/>
</dbReference>
<organism evidence="9 10">
    <name type="scientific">Leptospira kobayashii</name>
    <dbReference type="NCBI Taxonomy" id="1917830"/>
    <lineage>
        <taxon>Bacteria</taxon>
        <taxon>Pseudomonadati</taxon>
        <taxon>Spirochaetota</taxon>
        <taxon>Spirochaetia</taxon>
        <taxon>Leptospirales</taxon>
        <taxon>Leptospiraceae</taxon>
        <taxon>Leptospira</taxon>
    </lineage>
</organism>
<dbReference type="PANTHER" id="PTHR42718:SF47">
    <property type="entry name" value="METHYL VIOLOGEN RESISTANCE PROTEIN SMVA"/>
    <property type="match status" value="1"/>
</dbReference>
<feature type="transmembrane region" description="Helical" evidence="7">
    <location>
        <begin position="408"/>
        <end position="427"/>
    </location>
</feature>
<proteinExistence type="predicted"/>
<feature type="transmembrane region" description="Helical" evidence="7">
    <location>
        <begin position="229"/>
        <end position="250"/>
    </location>
</feature>